<keyword evidence="1" id="KW-0732">Signal</keyword>
<feature type="non-terminal residue" evidence="2">
    <location>
        <position position="163"/>
    </location>
</feature>
<sequence>MFQKMNKQISPKIVSLTFSVLVVCFAMAFYAYALDWTGPTQDPPGGNVSAPINAASSTQYKSGALGVEGVLRGYSNLIVDGNVGIGTAGPGAKLDVRGSLYSSGNYDINNTGPMVYFRDTDHRSAMVHVNSNIFYILRGSGVNSAGWEAYGGYWPLTINLENN</sequence>
<protein>
    <submittedName>
        <fullName evidence="2">Uncharacterized protein</fullName>
    </submittedName>
</protein>
<accession>A0A2M8L9Q6</accession>
<dbReference type="Proteomes" id="UP000230603">
    <property type="component" value="Unassembled WGS sequence"/>
</dbReference>
<organism evidence="2 3">
    <name type="scientific">Candidatus Tagabacteria bacterium CG10_big_fil_rev_8_21_14_0_10_40_13</name>
    <dbReference type="NCBI Taxonomy" id="1975022"/>
    <lineage>
        <taxon>Bacteria</taxon>
        <taxon>Candidatus Tagaibacteriota</taxon>
    </lineage>
</organism>
<name>A0A2M8L9Q6_9BACT</name>
<evidence type="ECO:0000256" key="1">
    <source>
        <dbReference type="SAM" id="SignalP"/>
    </source>
</evidence>
<reference evidence="3" key="1">
    <citation type="submission" date="2017-09" db="EMBL/GenBank/DDBJ databases">
        <title>Depth-based differentiation of microbial function through sediment-hosted aquifers and enrichment of novel symbionts in the deep terrestrial subsurface.</title>
        <authorList>
            <person name="Probst A.J."/>
            <person name="Ladd B."/>
            <person name="Jarett J.K."/>
            <person name="Geller-Mcgrath D.E."/>
            <person name="Sieber C.M.K."/>
            <person name="Emerson J.B."/>
            <person name="Anantharaman K."/>
            <person name="Thomas B.C."/>
            <person name="Malmstrom R."/>
            <person name="Stieglmeier M."/>
            <person name="Klingl A."/>
            <person name="Woyke T."/>
            <person name="Ryan C.M."/>
            <person name="Banfield J.F."/>
        </authorList>
    </citation>
    <scope>NUCLEOTIDE SEQUENCE [LARGE SCALE GENOMIC DNA]</scope>
</reference>
<gene>
    <name evidence="2" type="ORF">COV00_00310</name>
</gene>
<evidence type="ECO:0000313" key="2">
    <source>
        <dbReference type="EMBL" id="PJE73356.1"/>
    </source>
</evidence>
<evidence type="ECO:0000313" key="3">
    <source>
        <dbReference type="Proteomes" id="UP000230603"/>
    </source>
</evidence>
<feature type="chain" id="PRO_5014728016" evidence="1">
    <location>
        <begin position="34"/>
        <end position="163"/>
    </location>
</feature>
<comment type="caution">
    <text evidence="2">The sequence shown here is derived from an EMBL/GenBank/DDBJ whole genome shotgun (WGS) entry which is preliminary data.</text>
</comment>
<dbReference type="EMBL" id="PFEP01000004">
    <property type="protein sequence ID" value="PJE73356.1"/>
    <property type="molecule type" value="Genomic_DNA"/>
</dbReference>
<dbReference type="AlphaFoldDB" id="A0A2M8L9Q6"/>
<feature type="signal peptide" evidence="1">
    <location>
        <begin position="1"/>
        <end position="33"/>
    </location>
</feature>
<proteinExistence type="predicted"/>